<reference evidence="8 9" key="1">
    <citation type="submission" date="2023-04" db="EMBL/GenBank/DDBJ databases">
        <title>Marinobulbifer ophiurae gen. nov., sp. Nov., isolate from tissue of brittle star Ophioplocus japonicus.</title>
        <authorList>
            <person name="Kawano K."/>
            <person name="Sawayama S."/>
            <person name="Nakagawa S."/>
        </authorList>
    </citation>
    <scope>NUCLEOTIDE SEQUENCE [LARGE SCALE GENOMIC DNA]</scope>
    <source>
        <strain evidence="8 9">NKW57</strain>
    </source>
</reference>
<dbReference type="Proteomes" id="UP001224392">
    <property type="component" value="Unassembled WGS sequence"/>
</dbReference>
<gene>
    <name evidence="6 8" type="primary">recF</name>
    <name evidence="8" type="ORF">MNKW57_03630</name>
</gene>
<dbReference type="Gene3D" id="3.40.50.300">
    <property type="entry name" value="P-loop containing nucleotide triphosphate hydrolases"/>
    <property type="match status" value="1"/>
</dbReference>
<dbReference type="EMBL" id="BSYJ01000001">
    <property type="protein sequence ID" value="GMG86042.1"/>
    <property type="molecule type" value="Genomic_DNA"/>
</dbReference>
<sequence length="366" mass="40197">MALNRLAIQHFRNLSNVAIDLQPGVNGFFGINGSGKTSVLEAVHMLGTGRSFRGRHTGALVQHEQQGLLVFGVAGASPGVRLGVEKQIAGDSRIRINGAPAASSSQLAACLPLQLFNSDTFAILNGGPAERRKQLDWVVFHVEHSYGQRWAEYQGTIKQRNALLRRGKINGPELDAWDTQVAQLGETLDQMRRQVFTRLETRFRARLAELADPLFGQTSVGYRRGWRKELSLAEALIASRDGDLQQGVSRVGPHRADLRFEVLGELAERVLSRGQQKMITCAFRVAMADLVAESGRKPLFLIDDLPAELDPGNQSVLARWASESAEQVLVTGIEKTVVGAPWRELGGQWGDIRMFHVEHGGIAPTE</sequence>
<dbReference type="NCBIfam" id="TIGR00611">
    <property type="entry name" value="recf"/>
    <property type="match status" value="1"/>
</dbReference>
<evidence type="ECO:0000259" key="7">
    <source>
        <dbReference type="Pfam" id="PF02463"/>
    </source>
</evidence>
<comment type="function">
    <text evidence="6">The RecF protein is involved in DNA metabolism; it is required for DNA replication and normal SOS inducibility. RecF binds preferentially to single-stranded, linear DNA. It also seems to bind ATP.</text>
</comment>
<evidence type="ECO:0000256" key="3">
    <source>
        <dbReference type="ARBA" id="ARBA00022741"/>
    </source>
</evidence>
<keyword evidence="6" id="KW-0234">DNA repair</keyword>
<dbReference type="InterPro" id="IPR027417">
    <property type="entry name" value="P-loop_NTPase"/>
</dbReference>
<dbReference type="InterPro" id="IPR003395">
    <property type="entry name" value="RecF/RecN/SMC_N"/>
</dbReference>
<evidence type="ECO:0000256" key="1">
    <source>
        <dbReference type="ARBA" id="ARBA00022490"/>
    </source>
</evidence>
<proteinExistence type="inferred from homology"/>
<keyword evidence="2 6" id="KW-0235">DNA replication</keyword>
<evidence type="ECO:0000313" key="9">
    <source>
        <dbReference type="Proteomes" id="UP001224392"/>
    </source>
</evidence>
<keyword evidence="3 6" id="KW-0547">Nucleotide-binding</keyword>
<comment type="caution">
    <text evidence="8">The sequence shown here is derived from an EMBL/GenBank/DDBJ whole genome shotgun (WGS) entry which is preliminary data.</text>
</comment>
<dbReference type="PANTHER" id="PTHR32182:SF0">
    <property type="entry name" value="DNA REPLICATION AND REPAIR PROTEIN RECF"/>
    <property type="match status" value="1"/>
</dbReference>
<feature type="domain" description="RecF/RecN/SMC N-terminal" evidence="7">
    <location>
        <begin position="3"/>
        <end position="338"/>
    </location>
</feature>
<dbReference type="SUPFAM" id="SSF52540">
    <property type="entry name" value="P-loop containing nucleoside triphosphate hydrolases"/>
    <property type="match status" value="1"/>
</dbReference>
<keyword evidence="5 6" id="KW-0238">DNA-binding</keyword>
<dbReference type="Pfam" id="PF02463">
    <property type="entry name" value="SMC_N"/>
    <property type="match status" value="1"/>
</dbReference>
<keyword evidence="6" id="KW-0227">DNA damage</keyword>
<evidence type="ECO:0000256" key="5">
    <source>
        <dbReference type="ARBA" id="ARBA00023125"/>
    </source>
</evidence>
<feature type="binding site" evidence="6">
    <location>
        <begin position="30"/>
        <end position="37"/>
    </location>
    <ligand>
        <name>ATP</name>
        <dbReference type="ChEBI" id="CHEBI:30616"/>
    </ligand>
</feature>
<dbReference type="Gene3D" id="1.20.1050.90">
    <property type="entry name" value="RecF/RecN/SMC, N-terminal domain"/>
    <property type="match status" value="1"/>
</dbReference>
<dbReference type="HAMAP" id="MF_00365">
    <property type="entry name" value="RecF"/>
    <property type="match status" value="1"/>
</dbReference>
<dbReference type="RefSeq" id="WP_285762557.1">
    <property type="nucleotide sequence ID" value="NZ_BSYJ01000001.1"/>
</dbReference>
<dbReference type="InterPro" id="IPR042174">
    <property type="entry name" value="RecF_2"/>
</dbReference>
<accession>A0ABQ6LVD3</accession>
<keyword evidence="4 6" id="KW-0067">ATP-binding</keyword>
<evidence type="ECO:0000256" key="6">
    <source>
        <dbReference type="HAMAP-Rule" id="MF_00365"/>
    </source>
</evidence>
<comment type="subcellular location">
    <subcellularLocation>
        <location evidence="6">Cytoplasm</location>
    </subcellularLocation>
</comment>
<evidence type="ECO:0000256" key="4">
    <source>
        <dbReference type="ARBA" id="ARBA00022840"/>
    </source>
</evidence>
<comment type="similarity">
    <text evidence="6">Belongs to the RecF family.</text>
</comment>
<organism evidence="8 9">
    <name type="scientific">Biformimicrobium ophioploci</name>
    <dbReference type="NCBI Taxonomy" id="3036711"/>
    <lineage>
        <taxon>Bacteria</taxon>
        <taxon>Pseudomonadati</taxon>
        <taxon>Pseudomonadota</taxon>
        <taxon>Gammaproteobacteria</taxon>
        <taxon>Cellvibrionales</taxon>
        <taxon>Microbulbiferaceae</taxon>
        <taxon>Biformimicrobium</taxon>
    </lineage>
</organism>
<keyword evidence="6" id="KW-0742">SOS response</keyword>
<dbReference type="PANTHER" id="PTHR32182">
    <property type="entry name" value="DNA REPLICATION AND REPAIR PROTEIN RECF"/>
    <property type="match status" value="1"/>
</dbReference>
<protein>
    <recommendedName>
        <fullName evidence="6">DNA replication and repair protein RecF</fullName>
    </recommendedName>
</protein>
<evidence type="ECO:0000256" key="2">
    <source>
        <dbReference type="ARBA" id="ARBA00022705"/>
    </source>
</evidence>
<evidence type="ECO:0000313" key="8">
    <source>
        <dbReference type="EMBL" id="GMG86042.1"/>
    </source>
</evidence>
<name>A0ABQ6LVD3_9GAMM</name>
<dbReference type="InterPro" id="IPR001238">
    <property type="entry name" value="DNA-binding_RecF"/>
</dbReference>
<keyword evidence="1 6" id="KW-0963">Cytoplasm</keyword>
<keyword evidence="9" id="KW-1185">Reference proteome</keyword>